<keyword evidence="2" id="KW-1185">Reference proteome</keyword>
<gene>
    <name evidence="1" type="ORF">ACFFJD_00235</name>
</gene>
<evidence type="ECO:0000313" key="2">
    <source>
        <dbReference type="Proteomes" id="UP001589783"/>
    </source>
</evidence>
<sequence>MRFDQVPTAEVGAVVQSGSVTCTVPAADTVSCDLGDQGFTLSSSSITARGNDVTNAR</sequence>
<name>A0ABV6H4X6_9ACTN</name>
<accession>A0ABV6H4X6</accession>
<dbReference type="RefSeq" id="WP_382359135.1">
    <property type="nucleotide sequence ID" value="NZ_JBHLWV010000001.1"/>
</dbReference>
<evidence type="ECO:0008006" key="3">
    <source>
        <dbReference type="Google" id="ProtNLM"/>
    </source>
</evidence>
<organism evidence="1 2">
    <name type="scientific">Gordonia phosphorivorans</name>
    <dbReference type="NCBI Taxonomy" id="1056982"/>
    <lineage>
        <taxon>Bacteria</taxon>
        <taxon>Bacillati</taxon>
        <taxon>Actinomycetota</taxon>
        <taxon>Actinomycetes</taxon>
        <taxon>Mycobacteriales</taxon>
        <taxon>Gordoniaceae</taxon>
        <taxon>Gordonia</taxon>
    </lineage>
</organism>
<comment type="caution">
    <text evidence="1">The sequence shown here is derived from an EMBL/GenBank/DDBJ whole genome shotgun (WGS) entry which is preliminary data.</text>
</comment>
<proteinExistence type="predicted"/>
<dbReference type="Proteomes" id="UP001589783">
    <property type="component" value="Unassembled WGS sequence"/>
</dbReference>
<protein>
    <recommendedName>
        <fullName evidence="3">DUF4333 domain-containing protein</fullName>
    </recommendedName>
</protein>
<reference evidence="1 2" key="1">
    <citation type="submission" date="2024-09" db="EMBL/GenBank/DDBJ databases">
        <authorList>
            <person name="Sun Q."/>
            <person name="Mori K."/>
        </authorList>
    </citation>
    <scope>NUCLEOTIDE SEQUENCE [LARGE SCALE GENOMIC DNA]</scope>
    <source>
        <strain evidence="1 2">CCM 7957</strain>
    </source>
</reference>
<dbReference type="EMBL" id="JBHLWV010000001">
    <property type="protein sequence ID" value="MFC0313285.1"/>
    <property type="molecule type" value="Genomic_DNA"/>
</dbReference>
<evidence type="ECO:0000313" key="1">
    <source>
        <dbReference type="EMBL" id="MFC0313285.1"/>
    </source>
</evidence>